<evidence type="ECO:0000313" key="2">
    <source>
        <dbReference type="EMBL" id="CAA9501534.1"/>
    </source>
</evidence>
<feature type="region of interest" description="Disordered" evidence="1">
    <location>
        <begin position="1"/>
        <end position="54"/>
    </location>
</feature>
<feature type="compositionally biased region" description="Basic and acidic residues" evidence="1">
    <location>
        <begin position="33"/>
        <end position="48"/>
    </location>
</feature>
<sequence>EATRLGGSALAGLRLARPRPPSDHPAGLAGGRRAGDHESARNGGERDRRPRGRG</sequence>
<feature type="non-terminal residue" evidence="2">
    <location>
        <position position="1"/>
    </location>
</feature>
<dbReference type="EMBL" id="CADCVP010000204">
    <property type="protein sequence ID" value="CAA9501534.1"/>
    <property type="molecule type" value="Genomic_DNA"/>
</dbReference>
<proteinExistence type="predicted"/>
<gene>
    <name evidence="2" type="ORF">AVDCRST_MAG69-1917</name>
</gene>
<dbReference type="AlphaFoldDB" id="A0A6J4SPX9"/>
<accession>A0A6J4SPX9</accession>
<organism evidence="2">
    <name type="scientific">uncultured Solirubrobacteraceae bacterium</name>
    <dbReference type="NCBI Taxonomy" id="1162706"/>
    <lineage>
        <taxon>Bacteria</taxon>
        <taxon>Bacillati</taxon>
        <taxon>Actinomycetota</taxon>
        <taxon>Thermoleophilia</taxon>
        <taxon>Solirubrobacterales</taxon>
        <taxon>Solirubrobacteraceae</taxon>
        <taxon>environmental samples</taxon>
    </lineage>
</organism>
<name>A0A6J4SPX9_9ACTN</name>
<reference evidence="2" key="1">
    <citation type="submission" date="2020-02" db="EMBL/GenBank/DDBJ databases">
        <authorList>
            <person name="Meier V. D."/>
        </authorList>
    </citation>
    <scope>NUCLEOTIDE SEQUENCE</scope>
    <source>
        <strain evidence="2">AVDCRST_MAG69</strain>
    </source>
</reference>
<feature type="non-terminal residue" evidence="2">
    <location>
        <position position="54"/>
    </location>
</feature>
<protein>
    <submittedName>
        <fullName evidence="2">Uncharacterized protein</fullName>
    </submittedName>
</protein>
<feature type="compositionally biased region" description="Low complexity" evidence="1">
    <location>
        <begin position="1"/>
        <end position="15"/>
    </location>
</feature>
<evidence type="ECO:0000256" key="1">
    <source>
        <dbReference type="SAM" id="MobiDB-lite"/>
    </source>
</evidence>